<evidence type="ECO:0008006" key="3">
    <source>
        <dbReference type="Google" id="ProtNLM"/>
    </source>
</evidence>
<organism evidence="1 2">
    <name type="scientific">Diaporthe helianthi</name>
    <dbReference type="NCBI Taxonomy" id="158607"/>
    <lineage>
        <taxon>Eukaryota</taxon>
        <taxon>Fungi</taxon>
        <taxon>Dikarya</taxon>
        <taxon>Ascomycota</taxon>
        <taxon>Pezizomycotina</taxon>
        <taxon>Sordariomycetes</taxon>
        <taxon>Sordariomycetidae</taxon>
        <taxon>Diaporthales</taxon>
        <taxon>Diaporthaceae</taxon>
        <taxon>Diaporthe</taxon>
    </lineage>
</organism>
<gene>
    <name evidence="1" type="ORF">DHEL01_v212368</name>
</gene>
<sequence>MASRDVLKDSALHYKDPSKTDDEFEKHACENINPAWVQLVKRHEALAATVDKVRPGWTVIGSHEVLTYWVRDIQHLMAPTSDPEYQEIGRRSEAGWFDSTRGKIMFGYEKVFIDNKEVFDEVPKN</sequence>
<reference evidence="1" key="1">
    <citation type="submission" date="2017-09" db="EMBL/GenBank/DDBJ databases">
        <title>Polyketide synthases of a Diaporthe helianthi virulent isolate.</title>
        <authorList>
            <person name="Baroncelli R."/>
        </authorList>
    </citation>
    <scope>NUCLEOTIDE SEQUENCE [LARGE SCALE GENOMIC DNA]</scope>
    <source>
        <strain evidence="1">7/96</strain>
    </source>
</reference>
<dbReference type="AlphaFoldDB" id="A0A2P5HG61"/>
<name>A0A2P5HG61_DIAHE</name>
<keyword evidence="2" id="KW-1185">Reference proteome</keyword>
<dbReference type="EMBL" id="MAVT02002505">
    <property type="protein sequence ID" value="POS69237.1"/>
    <property type="molecule type" value="Genomic_DNA"/>
</dbReference>
<dbReference type="InParanoid" id="A0A2P5HG61"/>
<accession>A0A2P5HG61</accession>
<proteinExistence type="predicted"/>
<dbReference type="OrthoDB" id="3183782at2759"/>
<evidence type="ECO:0000313" key="2">
    <source>
        <dbReference type="Proteomes" id="UP000094444"/>
    </source>
</evidence>
<protein>
    <recommendedName>
        <fullName evidence="3">EthD domain-containing protein</fullName>
    </recommendedName>
</protein>
<dbReference type="Proteomes" id="UP000094444">
    <property type="component" value="Unassembled WGS sequence"/>
</dbReference>
<comment type="caution">
    <text evidence="1">The sequence shown here is derived from an EMBL/GenBank/DDBJ whole genome shotgun (WGS) entry which is preliminary data.</text>
</comment>
<evidence type="ECO:0000313" key="1">
    <source>
        <dbReference type="EMBL" id="POS69237.1"/>
    </source>
</evidence>